<feature type="domain" description="N-acetyltransferase" evidence="1">
    <location>
        <begin position="12"/>
        <end position="170"/>
    </location>
</feature>
<accession>A0ABS1QWY8</accession>
<dbReference type="EMBL" id="JAERTZ010000034">
    <property type="protein sequence ID" value="MBL1379393.1"/>
    <property type="molecule type" value="Genomic_DNA"/>
</dbReference>
<protein>
    <submittedName>
        <fullName evidence="2">GNAT family N-acetyltransferase</fullName>
    </submittedName>
</protein>
<dbReference type="InterPro" id="IPR000182">
    <property type="entry name" value="GNAT_dom"/>
</dbReference>
<keyword evidence="3" id="KW-1185">Reference proteome</keyword>
<dbReference type="PANTHER" id="PTHR43792">
    <property type="entry name" value="GNAT FAMILY, PUTATIVE (AFU_ORTHOLOGUE AFUA_3G00765)-RELATED-RELATED"/>
    <property type="match status" value="1"/>
</dbReference>
<evidence type="ECO:0000313" key="2">
    <source>
        <dbReference type="EMBL" id="MBL1379393.1"/>
    </source>
</evidence>
<reference evidence="3" key="1">
    <citation type="submission" date="2021-01" db="EMBL/GenBank/DDBJ databases">
        <title>Genome public.</title>
        <authorList>
            <person name="Liu C."/>
            <person name="Sun Q."/>
        </authorList>
    </citation>
    <scope>NUCLEOTIDE SEQUENCE [LARGE SCALE GENOMIC DNA]</scope>
    <source>
        <strain evidence="3">CGMCC 1.18722</strain>
    </source>
</reference>
<dbReference type="Proteomes" id="UP000638570">
    <property type="component" value="Unassembled WGS sequence"/>
</dbReference>
<name>A0ABS1QWY8_9GAMM</name>
<organism evidence="2 3">
    <name type="scientific">Zobellella iuensis</name>
    <dbReference type="NCBI Taxonomy" id="2803811"/>
    <lineage>
        <taxon>Bacteria</taxon>
        <taxon>Pseudomonadati</taxon>
        <taxon>Pseudomonadota</taxon>
        <taxon>Gammaproteobacteria</taxon>
        <taxon>Aeromonadales</taxon>
        <taxon>Aeromonadaceae</taxon>
        <taxon>Zobellella</taxon>
    </lineage>
</organism>
<dbReference type="Pfam" id="PF13302">
    <property type="entry name" value="Acetyltransf_3"/>
    <property type="match status" value="1"/>
</dbReference>
<dbReference type="InterPro" id="IPR051531">
    <property type="entry name" value="N-acetyltransferase"/>
</dbReference>
<dbReference type="SUPFAM" id="SSF55729">
    <property type="entry name" value="Acyl-CoA N-acyltransferases (Nat)"/>
    <property type="match status" value="1"/>
</dbReference>
<evidence type="ECO:0000259" key="1">
    <source>
        <dbReference type="PROSITE" id="PS51186"/>
    </source>
</evidence>
<dbReference type="PANTHER" id="PTHR43792:SF1">
    <property type="entry name" value="N-ACETYLTRANSFERASE DOMAIN-CONTAINING PROTEIN"/>
    <property type="match status" value="1"/>
</dbReference>
<dbReference type="RefSeq" id="WP_202088660.1">
    <property type="nucleotide sequence ID" value="NZ_JAERTZ010000034.1"/>
</dbReference>
<dbReference type="InterPro" id="IPR016181">
    <property type="entry name" value="Acyl_CoA_acyltransferase"/>
</dbReference>
<gene>
    <name evidence="2" type="ORF">JKV55_19000</name>
</gene>
<evidence type="ECO:0000313" key="3">
    <source>
        <dbReference type="Proteomes" id="UP000638570"/>
    </source>
</evidence>
<dbReference type="Gene3D" id="3.40.630.30">
    <property type="match status" value="1"/>
</dbReference>
<sequence>MDHPISLHTQRLRLRQWRPEDRAPFAALNADPEAMRYFPAPLSRAQSDALADRIEGLIAERGWGFWALECRQSRAFLGFTGLHVPAAELPCSPCVEIGWRLAREHWGWGYASEAASACLAFGFEQLGLGEIVSFTALDNLRSRAVMERLGMVAGAATFEHPAVPLGSPLREHCLYRLSAASWQTR</sequence>
<dbReference type="PROSITE" id="PS51186">
    <property type="entry name" value="GNAT"/>
    <property type="match status" value="1"/>
</dbReference>
<comment type="caution">
    <text evidence="2">The sequence shown here is derived from an EMBL/GenBank/DDBJ whole genome shotgun (WGS) entry which is preliminary data.</text>
</comment>
<proteinExistence type="predicted"/>